<evidence type="ECO:0000313" key="1">
    <source>
        <dbReference type="EMBL" id="TFK37781.1"/>
    </source>
</evidence>
<dbReference type="STRING" id="68775.A0A5C3M9F8"/>
<evidence type="ECO:0000313" key="2">
    <source>
        <dbReference type="Proteomes" id="UP000308652"/>
    </source>
</evidence>
<dbReference type="EMBL" id="ML213606">
    <property type="protein sequence ID" value="TFK37781.1"/>
    <property type="molecule type" value="Genomic_DNA"/>
</dbReference>
<reference evidence="1 2" key="1">
    <citation type="journal article" date="2019" name="Nat. Ecol. Evol.">
        <title>Megaphylogeny resolves global patterns of mushroom evolution.</title>
        <authorList>
            <person name="Varga T."/>
            <person name="Krizsan K."/>
            <person name="Foldi C."/>
            <person name="Dima B."/>
            <person name="Sanchez-Garcia M."/>
            <person name="Sanchez-Ramirez S."/>
            <person name="Szollosi G.J."/>
            <person name="Szarkandi J.G."/>
            <person name="Papp V."/>
            <person name="Albert L."/>
            <person name="Andreopoulos W."/>
            <person name="Angelini C."/>
            <person name="Antonin V."/>
            <person name="Barry K.W."/>
            <person name="Bougher N.L."/>
            <person name="Buchanan P."/>
            <person name="Buyck B."/>
            <person name="Bense V."/>
            <person name="Catcheside P."/>
            <person name="Chovatia M."/>
            <person name="Cooper J."/>
            <person name="Damon W."/>
            <person name="Desjardin D."/>
            <person name="Finy P."/>
            <person name="Geml J."/>
            <person name="Haridas S."/>
            <person name="Hughes K."/>
            <person name="Justo A."/>
            <person name="Karasinski D."/>
            <person name="Kautmanova I."/>
            <person name="Kiss B."/>
            <person name="Kocsube S."/>
            <person name="Kotiranta H."/>
            <person name="LaButti K.M."/>
            <person name="Lechner B.E."/>
            <person name="Liimatainen K."/>
            <person name="Lipzen A."/>
            <person name="Lukacs Z."/>
            <person name="Mihaltcheva S."/>
            <person name="Morgado L.N."/>
            <person name="Niskanen T."/>
            <person name="Noordeloos M.E."/>
            <person name="Ohm R.A."/>
            <person name="Ortiz-Santana B."/>
            <person name="Ovrebo C."/>
            <person name="Racz N."/>
            <person name="Riley R."/>
            <person name="Savchenko A."/>
            <person name="Shiryaev A."/>
            <person name="Soop K."/>
            <person name="Spirin V."/>
            <person name="Szebenyi C."/>
            <person name="Tomsovsky M."/>
            <person name="Tulloss R.E."/>
            <person name="Uehling J."/>
            <person name="Grigoriev I.V."/>
            <person name="Vagvolgyi C."/>
            <person name="Papp T."/>
            <person name="Martin F.M."/>
            <person name="Miettinen O."/>
            <person name="Hibbett D.S."/>
            <person name="Nagy L.G."/>
        </authorList>
    </citation>
    <scope>NUCLEOTIDE SEQUENCE [LARGE SCALE GENOMIC DNA]</scope>
    <source>
        <strain evidence="1 2">CBS 166.37</strain>
    </source>
</reference>
<accession>A0A5C3M9F8</accession>
<organism evidence="1 2">
    <name type="scientific">Crucibulum laeve</name>
    <dbReference type="NCBI Taxonomy" id="68775"/>
    <lineage>
        <taxon>Eukaryota</taxon>
        <taxon>Fungi</taxon>
        <taxon>Dikarya</taxon>
        <taxon>Basidiomycota</taxon>
        <taxon>Agaricomycotina</taxon>
        <taxon>Agaricomycetes</taxon>
        <taxon>Agaricomycetidae</taxon>
        <taxon>Agaricales</taxon>
        <taxon>Agaricineae</taxon>
        <taxon>Nidulariaceae</taxon>
        <taxon>Crucibulum</taxon>
    </lineage>
</organism>
<sequence>MEEVKRADDAGRSSPISIRDLFDYKNFNGIVIFDEVPHERLREPMRHVISNKSFVMAAIRYVFPPNPPSVFYISNAFTDSELPLRTPIIQILNNTKALYNTSTPSAHLALATLSPTSGSSMRTDIPRSRPHTQPYLRPSLRYPMSKQVSVRRALVL</sequence>
<proteinExistence type="predicted"/>
<name>A0A5C3M9F8_9AGAR</name>
<dbReference type="Proteomes" id="UP000308652">
    <property type="component" value="Unassembled WGS sequence"/>
</dbReference>
<dbReference type="AlphaFoldDB" id="A0A5C3M9F8"/>
<gene>
    <name evidence="1" type="ORF">BDQ12DRAFT_139520</name>
</gene>
<keyword evidence="2" id="KW-1185">Reference proteome</keyword>
<protein>
    <submittedName>
        <fullName evidence="1">Uncharacterized protein</fullName>
    </submittedName>
</protein>